<dbReference type="AlphaFoldDB" id="A0A0A9EA52"/>
<organism evidence="1">
    <name type="scientific">Arundo donax</name>
    <name type="common">Giant reed</name>
    <name type="synonym">Donax arundinaceus</name>
    <dbReference type="NCBI Taxonomy" id="35708"/>
    <lineage>
        <taxon>Eukaryota</taxon>
        <taxon>Viridiplantae</taxon>
        <taxon>Streptophyta</taxon>
        <taxon>Embryophyta</taxon>
        <taxon>Tracheophyta</taxon>
        <taxon>Spermatophyta</taxon>
        <taxon>Magnoliopsida</taxon>
        <taxon>Liliopsida</taxon>
        <taxon>Poales</taxon>
        <taxon>Poaceae</taxon>
        <taxon>PACMAD clade</taxon>
        <taxon>Arundinoideae</taxon>
        <taxon>Arundineae</taxon>
        <taxon>Arundo</taxon>
    </lineage>
</organism>
<name>A0A0A9EA52_ARUDO</name>
<dbReference type="EMBL" id="GBRH01203100">
    <property type="protein sequence ID" value="JAD94795.1"/>
    <property type="molecule type" value="Transcribed_RNA"/>
</dbReference>
<reference evidence="1" key="2">
    <citation type="journal article" date="2015" name="Data Brief">
        <title>Shoot transcriptome of the giant reed, Arundo donax.</title>
        <authorList>
            <person name="Barrero R.A."/>
            <person name="Guerrero F.D."/>
            <person name="Moolhuijzen P."/>
            <person name="Goolsby J.A."/>
            <person name="Tidwell J."/>
            <person name="Bellgard S.E."/>
            <person name="Bellgard M.I."/>
        </authorList>
    </citation>
    <scope>NUCLEOTIDE SEQUENCE</scope>
    <source>
        <tissue evidence="1">Shoot tissue taken approximately 20 cm above the soil surface</tissue>
    </source>
</reference>
<accession>A0A0A9EA52</accession>
<reference evidence="1" key="1">
    <citation type="submission" date="2014-09" db="EMBL/GenBank/DDBJ databases">
        <authorList>
            <person name="Magalhaes I.L.F."/>
            <person name="Oliveira U."/>
            <person name="Santos F.R."/>
            <person name="Vidigal T.H.D.A."/>
            <person name="Brescovit A.D."/>
            <person name="Santos A.J."/>
        </authorList>
    </citation>
    <scope>NUCLEOTIDE SEQUENCE</scope>
    <source>
        <tissue evidence="1">Shoot tissue taken approximately 20 cm above the soil surface</tissue>
    </source>
</reference>
<evidence type="ECO:0000313" key="1">
    <source>
        <dbReference type="EMBL" id="JAD94795.1"/>
    </source>
</evidence>
<protein>
    <submittedName>
        <fullName evidence="1">Uncharacterized protein</fullName>
    </submittedName>
</protein>
<sequence>MRVFLLSLAAFPASSRTCRKNGESNDY</sequence>
<proteinExistence type="predicted"/>